<dbReference type="EMBL" id="SMTK01000005">
    <property type="protein sequence ID" value="TDK24157.1"/>
    <property type="molecule type" value="Genomic_DNA"/>
</dbReference>
<dbReference type="NCBIfam" id="TIGR01777">
    <property type="entry name" value="yfcH"/>
    <property type="match status" value="1"/>
</dbReference>
<evidence type="ECO:0000256" key="1">
    <source>
        <dbReference type="ARBA" id="ARBA00009353"/>
    </source>
</evidence>
<keyword evidence="5" id="KW-1185">Reference proteome</keyword>
<protein>
    <submittedName>
        <fullName evidence="4">TIGR01777 family protein</fullName>
    </submittedName>
</protein>
<evidence type="ECO:0000313" key="4">
    <source>
        <dbReference type="EMBL" id="TDK24157.1"/>
    </source>
</evidence>
<comment type="caution">
    <text evidence="4">The sequence shown here is derived from an EMBL/GenBank/DDBJ whole genome shotgun (WGS) entry which is preliminary data.</text>
</comment>
<evidence type="ECO:0000259" key="3">
    <source>
        <dbReference type="Pfam" id="PF08338"/>
    </source>
</evidence>
<dbReference type="PANTHER" id="PTHR11092">
    <property type="entry name" value="SUGAR NUCLEOTIDE EPIMERASE RELATED"/>
    <property type="match status" value="1"/>
</dbReference>
<gene>
    <name evidence="4" type="ORF">E2F48_15440</name>
</gene>
<dbReference type="InterPro" id="IPR013549">
    <property type="entry name" value="DUF1731"/>
</dbReference>
<dbReference type="InterPro" id="IPR036291">
    <property type="entry name" value="NAD(P)-bd_dom_sf"/>
</dbReference>
<dbReference type="InterPro" id="IPR001509">
    <property type="entry name" value="Epimerase_deHydtase"/>
</dbReference>
<dbReference type="RefSeq" id="WP_133404835.1">
    <property type="nucleotide sequence ID" value="NZ_SMTK01000005.1"/>
</dbReference>
<dbReference type="Gene3D" id="3.40.50.720">
    <property type="entry name" value="NAD(P)-binding Rossmann-like Domain"/>
    <property type="match status" value="1"/>
</dbReference>
<evidence type="ECO:0000313" key="5">
    <source>
        <dbReference type="Proteomes" id="UP000295411"/>
    </source>
</evidence>
<dbReference type="PANTHER" id="PTHR11092:SF0">
    <property type="entry name" value="EPIMERASE FAMILY PROTEIN SDR39U1"/>
    <property type="match status" value="1"/>
</dbReference>
<dbReference type="InterPro" id="IPR010099">
    <property type="entry name" value="SDR39U1"/>
</dbReference>
<dbReference type="AlphaFoldDB" id="A0A4R5TS50"/>
<comment type="similarity">
    <text evidence="1">Belongs to the NAD(P)-dependent epimerase/dehydratase family. SDR39U1 subfamily.</text>
</comment>
<dbReference type="OrthoDB" id="9801773at2"/>
<feature type="domain" description="DUF1731" evidence="3">
    <location>
        <begin position="245"/>
        <end position="283"/>
    </location>
</feature>
<sequence>MHILIAGASGLIGKALQNRLRDNHTITRLVRRAPAGPDEVAWDPARGDLEPSVMDRADAVINLSGTSIAGGLWTRSHKESLYSSRIRSTRTLVEAMRRAGSPPAVFLSQSASGYYGNRGDEVLTEASGSGNLFLSDVCRRWEAEAVRAPEGVRTVLTRTGIVMSRKGGALPKLLLPMRLYAGGPLGSGQQWWPWITMTDEVRAMEHLLTAEVEGPVNLNAPQPERLQTLLTELGRALHRPTRFRVPQKVLTVAMGQLADELLLVSARMDPKVLTASGFRFDAMTAADLAEQVRDRRV</sequence>
<dbReference type="Pfam" id="PF01370">
    <property type="entry name" value="Epimerase"/>
    <property type="match status" value="1"/>
</dbReference>
<evidence type="ECO:0000259" key="2">
    <source>
        <dbReference type="Pfam" id="PF01370"/>
    </source>
</evidence>
<dbReference type="Pfam" id="PF08338">
    <property type="entry name" value="DUF1731"/>
    <property type="match status" value="1"/>
</dbReference>
<proteinExistence type="inferred from homology"/>
<accession>A0A4R5TS50</accession>
<organism evidence="4 5">
    <name type="scientific">Arthrobacter crusticola</name>
    <dbReference type="NCBI Taxonomy" id="2547960"/>
    <lineage>
        <taxon>Bacteria</taxon>
        <taxon>Bacillati</taxon>
        <taxon>Actinomycetota</taxon>
        <taxon>Actinomycetes</taxon>
        <taxon>Micrococcales</taxon>
        <taxon>Micrococcaceae</taxon>
        <taxon>Arthrobacter</taxon>
    </lineage>
</organism>
<dbReference type="SUPFAM" id="SSF51735">
    <property type="entry name" value="NAD(P)-binding Rossmann-fold domains"/>
    <property type="match status" value="1"/>
</dbReference>
<reference evidence="4 5" key="1">
    <citation type="submission" date="2019-03" db="EMBL/GenBank/DDBJ databases">
        <title>Arthrobacter sp. nov., an bacterium isolated from biocrust in Mu Us Desert.</title>
        <authorList>
            <person name="Lixiong L."/>
        </authorList>
    </citation>
    <scope>NUCLEOTIDE SEQUENCE [LARGE SCALE GENOMIC DNA]</scope>
    <source>
        <strain evidence="4 5">SLN-3</strain>
    </source>
</reference>
<feature type="domain" description="NAD-dependent epimerase/dehydratase" evidence="2">
    <location>
        <begin position="3"/>
        <end position="214"/>
    </location>
</feature>
<name>A0A4R5TS50_9MICC</name>
<dbReference type="Proteomes" id="UP000295411">
    <property type="component" value="Unassembled WGS sequence"/>
</dbReference>